<evidence type="ECO:0000313" key="2">
    <source>
        <dbReference type="EMBL" id="BBL90092.1"/>
    </source>
</evidence>
<name>A0A510I8P9_9VIBR</name>
<keyword evidence="1" id="KW-1133">Transmembrane helix</keyword>
<keyword evidence="1" id="KW-0472">Membrane</keyword>
<organism evidence="2 3">
    <name type="scientific">Vibrio rotiferianus</name>
    <dbReference type="NCBI Taxonomy" id="190895"/>
    <lineage>
        <taxon>Bacteria</taxon>
        <taxon>Pseudomonadati</taxon>
        <taxon>Pseudomonadota</taxon>
        <taxon>Gammaproteobacteria</taxon>
        <taxon>Vibrionales</taxon>
        <taxon>Vibrionaceae</taxon>
        <taxon>Vibrio</taxon>
    </lineage>
</organism>
<dbReference type="GO" id="GO:0043683">
    <property type="term" value="P:type IV pilus assembly"/>
    <property type="evidence" value="ECO:0007669"/>
    <property type="project" value="TreeGrafter"/>
</dbReference>
<proteinExistence type="predicted"/>
<keyword evidence="1" id="KW-0812">Transmembrane</keyword>
<dbReference type="Pfam" id="PF05137">
    <property type="entry name" value="PilN"/>
    <property type="match status" value="1"/>
</dbReference>
<evidence type="ECO:0000256" key="1">
    <source>
        <dbReference type="SAM" id="Phobius"/>
    </source>
</evidence>
<protein>
    <submittedName>
        <fullName evidence="2">Pilus assembly protein PilN</fullName>
    </submittedName>
</protein>
<dbReference type="InterPro" id="IPR052534">
    <property type="entry name" value="Extracell_DNA_Util/SecSys_Comp"/>
</dbReference>
<dbReference type="Proteomes" id="UP000315115">
    <property type="component" value="Chromosome 1"/>
</dbReference>
<dbReference type="AlphaFoldDB" id="A0A510I8P9"/>
<dbReference type="RefSeq" id="WP_143693018.1">
    <property type="nucleotide sequence ID" value="NZ_AP019798.1"/>
</dbReference>
<dbReference type="PANTHER" id="PTHR40278">
    <property type="entry name" value="DNA UTILIZATION PROTEIN HOFN"/>
    <property type="match status" value="1"/>
</dbReference>
<dbReference type="PANTHER" id="PTHR40278:SF2">
    <property type="entry name" value="TYPE IV PILUS INNER MEMBRANE COMPONENT PILN"/>
    <property type="match status" value="1"/>
</dbReference>
<evidence type="ECO:0000313" key="3">
    <source>
        <dbReference type="Proteomes" id="UP000315115"/>
    </source>
</evidence>
<sequence length="195" mass="22742">MLQPVNLLPWREQKREVHRRRFLVLILFALVATFSVQMGIKQYFSYQQQQQQDRLDYLELYIADLDKRIEEMKIAEQEHSKILTRLKEVEGLQLGRNKTTEFMSLLPNTIPSGVYVDKIKMDDLSVEISGISDSTSRLATMLDRMEKSSELMDVEMHSIVHGKARFGKEFQTFRVSFLLKPSEHLTVGLGGKQYE</sequence>
<accession>A0A510I8P9</accession>
<dbReference type="EMBL" id="AP019798">
    <property type="protein sequence ID" value="BBL90092.1"/>
    <property type="molecule type" value="Genomic_DNA"/>
</dbReference>
<feature type="transmembrane region" description="Helical" evidence="1">
    <location>
        <begin position="21"/>
        <end position="40"/>
    </location>
</feature>
<gene>
    <name evidence="2" type="ORF">VroAM7_27450</name>
</gene>
<reference evidence="3" key="1">
    <citation type="submission" date="2019-07" db="EMBL/GenBank/DDBJ databases">
        <title>Complete Genome Sequences of Vibrion rotiferianus strain AM7.</title>
        <authorList>
            <person name="Miyazaki K."/>
            <person name="Wiseschart A."/>
            <person name="Pootanakit K."/>
            <person name="Ishimori K."/>
            <person name="Kitahara K."/>
        </authorList>
    </citation>
    <scope>NUCLEOTIDE SEQUENCE [LARGE SCALE GENOMIC DNA]</scope>
    <source>
        <strain evidence="3">AM7</strain>
    </source>
</reference>
<dbReference type="GO" id="GO:0043107">
    <property type="term" value="P:type IV pilus-dependent motility"/>
    <property type="evidence" value="ECO:0007669"/>
    <property type="project" value="TreeGrafter"/>
</dbReference>
<dbReference type="InterPro" id="IPR007813">
    <property type="entry name" value="PilN"/>
</dbReference>